<evidence type="ECO:0000313" key="3">
    <source>
        <dbReference type="EMBL" id="KAK3314449.1"/>
    </source>
</evidence>
<dbReference type="InterPro" id="IPR027417">
    <property type="entry name" value="P-loop_NTPase"/>
</dbReference>
<reference evidence="3" key="1">
    <citation type="journal article" date="2023" name="Mol. Phylogenet. Evol.">
        <title>Genome-scale phylogeny and comparative genomics of the fungal order Sordariales.</title>
        <authorList>
            <person name="Hensen N."/>
            <person name="Bonometti L."/>
            <person name="Westerberg I."/>
            <person name="Brannstrom I.O."/>
            <person name="Guillou S."/>
            <person name="Cros-Aarteil S."/>
            <person name="Calhoun S."/>
            <person name="Haridas S."/>
            <person name="Kuo A."/>
            <person name="Mondo S."/>
            <person name="Pangilinan J."/>
            <person name="Riley R."/>
            <person name="LaButti K."/>
            <person name="Andreopoulos B."/>
            <person name="Lipzen A."/>
            <person name="Chen C."/>
            <person name="Yan M."/>
            <person name="Daum C."/>
            <person name="Ng V."/>
            <person name="Clum A."/>
            <person name="Steindorff A."/>
            <person name="Ohm R.A."/>
            <person name="Martin F."/>
            <person name="Silar P."/>
            <person name="Natvig D.O."/>
            <person name="Lalanne C."/>
            <person name="Gautier V."/>
            <person name="Ament-Velasquez S.L."/>
            <person name="Kruys A."/>
            <person name="Hutchinson M.I."/>
            <person name="Powell A.J."/>
            <person name="Barry K."/>
            <person name="Miller A.N."/>
            <person name="Grigoriev I.V."/>
            <person name="Debuchy R."/>
            <person name="Gladieux P."/>
            <person name="Hiltunen Thoren M."/>
            <person name="Johannesson H."/>
        </authorList>
    </citation>
    <scope>NUCLEOTIDE SEQUENCE</scope>
    <source>
        <strain evidence="3">CBS 118394</strain>
    </source>
</reference>
<dbReference type="PANTHER" id="PTHR46411">
    <property type="entry name" value="FAMILY ATPASE, PUTATIVE-RELATED"/>
    <property type="match status" value="1"/>
</dbReference>
<dbReference type="CDD" id="cd19481">
    <property type="entry name" value="RecA-like_protease"/>
    <property type="match status" value="1"/>
</dbReference>
<dbReference type="Pfam" id="PF00004">
    <property type="entry name" value="AAA"/>
    <property type="match status" value="1"/>
</dbReference>
<dbReference type="Pfam" id="PF22942">
    <property type="entry name" value="DUF7025"/>
    <property type="match status" value="1"/>
</dbReference>
<name>A0AAE0M1B9_9PEZI</name>
<dbReference type="PANTHER" id="PTHR46411:SF3">
    <property type="entry name" value="AAA+ ATPASE DOMAIN-CONTAINING PROTEIN"/>
    <property type="match status" value="1"/>
</dbReference>
<organism evidence="3 4">
    <name type="scientific">Apodospora peruviana</name>
    <dbReference type="NCBI Taxonomy" id="516989"/>
    <lineage>
        <taxon>Eukaryota</taxon>
        <taxon>Fungi</taxon>
        <taxon>Dikarya</taxon>
        <taxon>Ascomycota</taxon>
        <taxon>Pezizomycotina</taxon>
        <taxon>Sordariomycetes</taxon>
        <taxon>Sordariomycetidae</taxon>
        <taxon>Sordariales</taxon>
        <taxon>Lasiosphaeriaceae</taxon>
        <taxon>Apodospora</taxon>
    </lineage>
</organism>
<evidence type="ECO:0000313" key="4">
    <source>
        <dbReference type="Proteomes" id="UP001283341"/>
    </source>
</evidence>
<evidence type="ECO:0000259" key="2">
    <source>
        <dbReference type="SMART" id="SM00382"/>
    </source>
</evidence>
<protein>
    <recommendedName>
        <fullName evidence="2">AAA+ ATPase domain-containing protein</fullName>
    </recommendedName>
</protein>
<comment type="caution">
    <text evidence="3">The sequence shown here is derived from an EMBL/GenBank/DDBJ whole genome shotgun (WGS) entry which is preliminary data.</text>
</comment>
<dbReference type="InterPro" id="IPR003593">
    <property type="entry name" value="AAA+_ATPase"/>
</dbReference>
<gene>
    <name evidence="3" type="ORF">B0H66DRAFT_480710</name>
</gene>
<reference evidence="3" key="2">
    <citation type="submission" date="2023-06" db="EMBL/GenBank/DDBJ databases">
        <authorList>
            <consortium name="Lawrence Berkeley National Laboratory"/>
            <person name="Haridas S."/>
            <person name="Hensen N."/>
            <person name="Bonometti L."/>
            <person name="Westerberg I."/>
            <person name="Brannstrom I.O."/>
            <person name="Guillou S."/>
            <person name="Cros-Aarteil S."/>
            <person name="Calhoun S."/>
            <person name="Kuo A."/>
            <person name="Mondo S."/>
            <person name="Pangilinan J."/>
            <person name="Riley R."/>
            <person name="Labutti K."/>
            <person name="Andreopoulos B."/>
            <person name="Lipzen A."/>
            <person name="Chen C."/>
            <person name="Yanf M."/>
            <person name="Daum C."/>
            <person name="Ng V."/>
            <person name="Clum A."/>
            <person name="Steindorff A."/>
            <person name="Ohm R."/>
            <person name="Martin F."/>
            <person name="Silar P."/>
            <person name="Natvig D."/>
            <person name="Lalanne C."/>
            <person name="Gautier V."/>
            <person name="Ament-Velasquez S.L."/>
            <person name="Kruys A."/>
            <person name="Hutchinson M.I."/>
            <person name="Powell A.J."/>
            <person name="Barry K."/>
            <person name="Miller A.N."/>
            <person name="Grigoriev I.V."/>
            <person name="Debuchy R."/>
            <person name="Gladieux P."/>
            <person name="Thoren M.H."/>
            <person name="Johannesson H."/>
        </authorList>
    </citation>
    <scope>NUCLEOTIDE SEQUENCE</scope>
    <source>
        <strain evidence="3">CBS 118394</strain>
    </source>
</reference>
<dbReference type="EMBL" id="JAUEDM010000006">
    <property type="protein sequence ID" value="KAK3314449.1"/>
    <property type="molecule type" value="Genomic_DNA"/>
</dbReference>
<feature type="compositionally biased region" description="Acidic residues" evidence="1">
    <location>
        <begin position="667"/>
        <end position="680"/>
    </location>
</feature>
<proteinExistence type="predicted"/>
<feature type="region of interest" description="Disordered" evidence="1">
    <location>
        <begin position="660"/>
        <end position="680"/>
    </location>
</feature>
<evidence type="ECO:0000256" key="1">
    <source>
        <dbReference type="SAM" id="MobiDB-lite"/>
    </source>
</evidence>
<dbReference type="InterPro" id="IPR003959">
    <property type="entry name" value="ATPase_AAA_core"/>
</dbReference>
<feature type="domain" description="AAA+ ATPase" evidence="2">
    <location>
        <begin position="507"/>
        <end position="634"/>
    </location>
</feature>
<dbReference type="SMART" id="SM00382">
    <property type="entry name" value="AAA"/>
    <property type="match status" value="1"/>
</dbReference>
<dbReference type="SUPFAM" id="SSF52540">
    <property type="entry name" value="P-loop containing nucleoside triphosphate hydrolases"/>
    <property type="match status" value="1"/>
</dbReference>
<accession>A0AAE0M1B9</accession>
<sequence length="761" mass="85322">MKLAPVRDAMSETMWKWQYKVRHGMGATSDSKMLADYDSSETVAAAAAAMETAKNADLGSSPSIKTMFEGPKSTPGHFDWVDYPPKQLSKSAAKAQDRVAIKVFKVKDGEKPVIQGKHSLRYHSIEVQNPLLVGVLAKILSEKQDVHLDAQENATFKFPFRGLYFGYEDIRTEYRDLKEEEPVKPFMLLLLRLLDDVFAETRVKVANMLASNLVSFKFAWTFFPRGSTVISWGNNCELLCKVSDTAYKVDKSGECLAVVGKVLRFTGRGFQWEDIELEINRFAGNKPITDLDVYPIRYAEKPEEIMGNCAERGRKVLDYQGLAYVNYNGIVIHRGDQGCSKHNVDGRVLIDVVGFNRHHLKQGAREGADRKMLVDGGENEHHEEGGGALVDKNATTSSKAKRVTRRLSEKAQERVKKIMLTEHADSLMFVHPLIEGYALKNKLWVSFFIEDISPLTWNDAAYEHLVYDEQQKDLVMSFVENHQHLTAPTYTGNTTTALVDVIAGKGEGLIILLSGPPGTGKTLMAEAVADRTHRPLYYLQAEDLGTNAAVLGANVKKVFEMATEWDAVILLDEADVFMAERHPQDIARNELVSIFLRELEYFRGIIFLTTNLYSTIDQAFRSRVSLHLLFNPLSPDARLIVWRKFLERLAPVPVPAEESKRITDGSVAEEEEVASPEEEAINTKGVTSTTGDLTEDDLKDLAAWNLNGREIKTAVKMVRSWCDYKGYEMTLSRLESGIKVTSPHATKSAGVHEHDSSLYDD</sequence>
<dbReference type="Gene3D" id="3.40.50.300">
    <property type="entry name" value="P-loop containing nucleotide triphosphate hydrolases"/>
    <property type="match status" value="1"/>
</dbReference>
<dbReference type="InterPro" id="IPR054289">
    <property type="entry name" value="DUF7025"/>
</dbReference>
<dbReference type="GO" id="GO:0016887">
    <property type="term" value="F:ATP hydrolysis activity"/>
    <property type="evidence" value="ECO:0007669"/>
    <property type="project" value="InterPro"/>
</dbReference>
<dbReference type="Proteomes" id="UP001283341">
    <property type="component" value="Unassembled WGS sequence"/>
</dbReference>
<dbReference type="AlphaFoldDB" id="A0AAE0M1B9"/>
<dbReference type="GO" id="GO:0005524">
    <property type="term" value="F:ATP binding"/>
    <property type="evidence" value="ECO:0007669"/>
    <property type="project" value="InterPro"/>
</dbReference>
<keyword evidence="4" id="KW-1185">Reference proteome</keyword>